<dbReference type="Proteomes" id="UP000324797">
    <property type="component" value="Unassembled WGS sequence"/>
</dbReference>
<reference evidence="1 2" key="1">
    <citation type="submission" date="2019-08" db="EMBL/GenBank/DDBJ databases">
        <title>Bradyrhizobium hipponensis sp. nov., a rhizobium isolated from a Lupinus angustifolius root nodule in Tunisia.</title>
        <authorList>
            <person name="Off K."/>
            <person name="Rejili M."/>
            <person name="Mars M."/>
            <person name="Brachmann A."/>
            <person name="Marin M."/>
        </authorList>
    </citation>
    <scope>NUCLEOTIDE SEQUENCE [LARGE SCALE GENOMIC DNA]</scope>
    <source>
        <strain evidence="2">aSej3</strain>
    </source>
</reference>
<name>A0A5S4YCD5_9BRAD</name>
<comment type="caution">
    <text evidence="1">The sequence shown here is derived from an EMBL/GenBank/DDBJ whole genome shotgun (WGS) entry which is preliminary data.</text>
</comment>
<evidence type="ECO:0000313" key="1">
    <source>
        <dbReference type="EMBL" id="TYO61678.1"/>
    </source>
</evidence>
<accession>A0A5S4YCD5</accession>
<dbReference type="EMBL" id="VSTH01000166">
    <property type="protein sequence ID" value="TYO61678.1"/>
    <property type="molecule type" value="Genomic_DNA"/>
</dbReference>
<dbReference type="AlphaFoldDB" id="A0A5S4YCD5"/>
<protein>
    <submittedName>
        <fullName evidence="1">Uncharacterized protein</fullName>
    </submittedName>
</protein>
<evidence type="ECO:0000313" key="2">
    <source>
        <dbReference type="Proteomes" id="UP000324797"/>
    </source>
</evidence>
<gene>
    <name evidence="1" type="ORF">FXV83_37015</name>
</gene>
<dbReference type="RefSeq" id="WP_148744610.1">
    <property type="nucleotide sequence ID" value="NZ_VSTH01000166.1"/>
</dbReference>
<organism evidence="1 2">
    <name type="scientific">Bradyrhizobium hipponense</name>
    <dbReference type="NCBI Taxonomy" id="2605638"/>
    <lineage>
        <taxon>Bacteria</taxon>
        <taxon>Pseudomonadati</taxon>
        <taxon>Pseudomonadota</taxon>
        <taxon>Alphaproteobacteria</taxon>
        <taxon>Hyphomicrobiales</taxon>
        <taxon>Nitrobacteraceae</taxon>
        <taxon>Bradyrhizobium</taxon>
    </lineage>
</organism>
<proteinExistence type="predicted"/>
<sequence length="71" mass="7532">MNVLQLVQQVFRYGRKDPALMLGKPRFTTDFAEIDAVVRTRANRTAQSGGCAESLASSSAVAPTALCCGIA</sequence>
<keyword evidence="2" id="KW-1185">Reference proteome</keyword>